<proteinExistence type="inferred from homology"/>
<evidence type="ECO:0000313" key="3">
    <source>
        <dbReference type="EMBL" id="SPX52669.1"/>
    </source>
</evidence>
<comment type="similarity">
    <text evidence="1">Belongs to the OprB family.</text>
</comment>
<accession>A0A2X1QN12</accession>
<dbReference type="EMBL" id="UASN01000005">
    <property type="protein sequence ID" value="SPX52669.1"/>
    <property type="molecule type" value="Genomic_DNA"/>
</dbReference>
<dbReference type="AlphaFoldDB" id="A0A2X1QN12"/>
<dbReference type="InterPro" id="IPR038673">
    <property type="entry name" value="OprB_sf"/>
</dbReference>
<feature type="chain" id="PRO_5015899566" evidence="2">
    <location>
        <begin position="25"/>
        <end position="131"/>
    </location>
</feature>
<keyword evidence="2" id="KW-0732">Signal</keyword>
<sequence>MHNKKINQLLIGAMLAAMAPAVSAADIPAWNGSALGFEAGQQGLLGDMLGIRPILEENGFHYNLGYLNEMAYNAGGGYDHDKHLAYIDQVALTLPRIWSAGPAYRMRVSKATSSTATTMIISPRNGCRIRG</sequence>
<protein>
    <submittedName>
        <fullName evidence="3">Putative carbohydrate-selective porin</fullName>
    </submittedName>
</protein>
<dbReference type="Gene3D" id="2.40.160.180">
    <property type="entry name" value="Carbohydrate-selective porin OprB"/>
    <property type="match status" value="1"/>
</dbReference>
<organism evidence="3 4">
    <name type="scientific">Klebsiella pneumoniae</name>
    <dbReference type="NCBI Taxonomy" id="573"/>
    <lineage>
        <taxon>Bacteria</taxon>
        <taxon>Pseudomonadati</taxon>
        <taxon>Pseudomonadota</taxon>
        <taxon>Gammaproteobacteria</taxon>
        <taxon>Enterobacterales</taxon>
        <taxon>Enterobacteriaceae</taxon>
        <taxon>Klebsiella/Raoultella group</taxon>
        <taxon>Klebsiella</taxon>
        <taxon>Klebsiella pneumoniae complex</taxon>
    </lineage>
</organism>
<gene>
    <name evidence="3" type="primary">oprB_2</name>
    <name evidence="3" type="ORF">NCTC9601_00506</name>
</gene>
<evidence type="ECO:0000256" key="1">
    <source>
        <dbReference type="ARBA" id="ARBA00008769"/>
    </source>
</evidence>
<feature type="signal peptide" evidence="2">
    <location>
        <begin position="1"/>
        <end position="24"/>
    </location>
</feature>
<dbReference type="Proteomes" id="UP000251123">
    <property type="component" value="Unassembled WGS sequence"/>
</dbReference>
<reference evidence="3 4" key="1">
    <citation type="submission" date="2018-06" db="EMBL/GenBank/DDBJ databases">
        <authorList>
            <consortium name="Pathogen Informatics"/>
            <person name="Doyle S."/>
        </authorList>
    </citation>
    <scope>NUCLEOTIDE SEQUENCE [LARGE SCALE GENOMIC DNA]</scope>
    <source>
        <strain evidence="3 4">NCTC9601</strain>
    </source>
</reference>
<name>A0A2X1QN12_KLEPN</name>
<evidence type="ECO:0000256" key="2">
    <source>
        <dbReference type="SAM" id="SignalP"/>
    </source>
</evidence>
<evidence type="ECO:0000313" key="4">
    <source>
        <dbReference type="Proteomes" id="UP000251123"/>
    </source>
</evidence>